<sequence>MPEFGFRPSMSQLFGNFNMNWNTMMPLLVVLFGILFGFFVAHLVKDKFDD</sequence>
<keyword evidence="1" id="KW-0472">Membrane</keyword>
<keyword evidence="1" id="KW-1133">Transmembrane helix</keyword>
<accession>A0A7U1GE59</accession>
<gene>
    <name evidence="2" type="ORF">EVG22_32505</name>
</gene>
<keyword evidence="1" id="KW-0812">Transmembrane</keyword>
<reference evidence="2" key="1">
    <citation type="submission" date="2020-12" db="EMBL/GenBank/DDBJ databases">
        <title>Identification and Characterization of Andalusicin N terminally Dimethylated Class III Lantibiotic from Bacillus thuringiensis sv. andalusiensis.</title>
        <authorList>
            <person name="Grigoreva A."/>
            <person name="Andreeva J."/>
            <person name="Serebryakova M."/>
            <person name="Garcia A.H."/>
            <person name="Slonova D."/>
            <person name="Nair S.K."/>
            <person name="Lippens G."/>
            <person name="Severinov K."/>
            <person name="Dubiley S."/>
        </authorList>
    </citation>
    <scope>NUCLEOTIDE SEQUENCE</scope>
    <source>
        <strain evidence="2">NRRL B-23139</strain>
    </source>
</reference>
<evidence type="ECO:0000256" key="1">
    <source>
        <dbReference type="SAM" id="Phobius"/>
    </source>
</evidence>
<feature type="transmembrane region" description="Helical" evidence="1">
    <location>
        <begin position="24"/>
        <end position="44"/>
    </location>
</feature>
<proteinExistence type="predicted"/>
<organism evidence="2">
    <name type="scientific">Bacillus thuringiensis serovar andalousiensis</name>
    <dbReference type="NCBI Taxonomy" id="257985"/>
    <lineage>
        <taxon>Bacteria</taxon>
        <taxon>Bacillati</taxon>
        <taxon>Bacillota</taxon>
        <taxon>Bacilli</taxon>
        <taxon>Bacillales</taxon>
        <taxon>Bacillaceae</taxon>
        <taxon>Bacillus</taxon>
        <taxon>Bacillus cereus group</taxon>
    </lineage>
</organism>
<protein>
    <submittedName>
        <fullName evidence="2">Uncharacterized protein</fullName>
    </submittedName>
</protein>
<dbReference type="EMBL" id="CP035727">
    <property type="protein sequence ID" value="QQY96072.1"/>
    <property type="molecule type" value="Genomic_DNA"/>
</dbReference>
<dbReference type="RefSeq" id="WP_154132187.1">
    <property type="nucleotide sequence ID" value="NZ_CP035727.2"/>
</dbReference>
<dbReference type="AlphaFoldDB" id="A0A7U1GE59"/>
<evidence type="ECO:0000313" key="2">
    <source>
        <dbReference type="EMBL" id="QQY96072.1"/>
    </source>
</evidence>
<dbReference type="Proteomes" id="UP000501374">
    <property type="component" value="Chromosome"/>
</dbReference>
<name>A0A7U1GE59_BACTU</name>